<keyword evidence="4" id="KW-1185">Reference proteome</keyword>
<feature type="domain" description="NAD-dependent epimerase/dehydratase" evidence="2">
    <location>
        <begin position="5"/>
        <end position="273"/>
    </location>
</feature>
<dbReference type="EMBL" id="BJCE01000236">
    <property type="protein sequence ID" value="GCL39305.1"/>
    <property type="molecule type" value="Genomic_DNA"/>
</dbReference>
<protein>
    <submittedName>
        <fullName evidence="3">3-beta hydroxysteroid dehydrogenase/isomerase</fullName>
    </submittedName>
</protein>
<sequence length="355" mass="39605">MTHKILIPGGAGFVGSSLAIGLKKQYPDWQIITLDNLKRRGSELNLYRFKKHNIDFIHGDIRSSSDLDPQILDIDTIIDCSAEPSVLAGFSSPQYVLQTNLIGTINILELARQTQSRLLFLSTSRVYPVESLKNINIIELDTRLEIATNQLITGISGEGVAENFPLTGYRTLYGTTKLASELLIEEYRNAYNIQAIINRCGVLTGPWQMGKVDQGVFVLWVAAHYFGKSLSYIGYGGQGKQVRDLLHIDDLLSLVTYQLENFSELDGDVLNVGGGKENSLSLLETTQICEQITGKSIEIKSIKEERPGDIPIFITDSAQIMQKTGWKPKINPQQTLQDIFNWIKDNEIILQSVLS</sequence>
<dbReference type="RefSeq" id="WP_137668922.1">
    <property type="nucleotide sequence ID" value="NZ_BJCE01000236.1"/>
</dbReference>
<reference evidence="4" key="1">
    <citation type="submission" date="2019-02" db="EMBL/GenBank/DDBJ databases">
        <title>Draft genome sequence of Sphaerospermopsis reniformis NIES-1949.</title>
        <authorList>
            <person name="Yamaguchi H."/>
            <person name="Suzuki S."/>
            <person name="Kawachi M."/>
        </authorList>
    </citation>
    <scope>NUCLEOTIDE SEQUENCE [LARGE SCALE GENOMIC DNA]</scope>
    <source>
        <strain evidence="4">NIES-1949</strain>
    </source>
</reference>
<dbReference type="SUPFAM" id="SSF51735">
    <property type="entry name" value="NAD(P)-binding Rossmann-fold domains"/>
    <property type="match status" value="1"/>
</dbReference>
<keyword evidence="3" id="KW-0413">Isomerase</keyword>
<dbReference type="InterPro" id="IPR001509">
    <property type="entry name" value="Epimerase_deHydtase"/>
</dbReference>
<evidence type="ECO:0000313" key="3">
    <source>
        <dbReference type="EMBL" id="GCL39305.1"/>
    </source>
</evidence>
<accession>A0A480A2V4</accession>
<evidence type="ECO:0000256" key="1">
    <source>
        <dbReference type="ARBA" id="ARBA00007637"/>
    </source>
</evidence>
<proteinExistence type="inferred from homology"/>
<dbReference type="InterPro" id="IPR036291">
    <property type="entry name" value="NAD(P)-bd_dom_sf"/>
</dbReference>
<gene>
    <name evidence="3" type="ORF">SR1949_44300</name>
</gene>
<dbReference type="Proteomes" id="UP000300142">
    <property type="component" value="Unassembled WGS sequence"/>
</dbReference>
<organism evidence="3 4">
    <name type="scientific">Sphaerospermopsis reniformis</name>
    <dbReference type="NCBI Taxonomy" id="531300"/>
    <lineage>
        <taxon>Bacteria</taxon>
        <taxon>Bacillati</taxon>
        <taxon>Cyanobacteriota</taxon>
        <taxon>Cyanophyceae</taxon>
        <taxon>Nostocales</taxon>
        <taxon>Aphanizomenonaceae</taxon>
        <taxon>Sphaerospermopsis</taxon>
    </lineage>
</organism>
<dbReference type="GO" id="GO:0016853">
    <property type="term" value="F:isomerase activity"/>
    <property type="evidence" value="ECO:0007669"/>
    <property type="project" value="UniProtKB-KW"/>
</dbReference>
<comment type="similarity">
    <text evidence="1">Belongs to the NAD(P)-dependent epimerase/dehydratase family.</text>
</comment>
<comment type="caution">
    <text evidence="3">The sequence shown here is derived from an EMBL/GenBank/DDBJ whole genome shotgun (WGS) entry which is preliminary data.</text>
</comment>
<dbReference type="Pfam" id="PF01370">
    <property type="entry name" value="Epimerase"/>
    <property type="match status" value="1"/>
</dbReference>
<dbReference type="Gene3D" id="3.40.50.720">
    <property type="entry name" value="NAD(P)-binding Rossmann-like Domain"/>
    <property type="match status" value="1"/>
</dbReference>
<dbReference type="PANTHER" id="PTHR43000">
    <property type="entry name" value="DTDP-D-GLUCOSE 4,6-DEHYDRATASE-RELATED"/>
    <property type="match status" value="1"/>
</dbReference>
<name>A0A480A2V4_9CYAN</name>
<dbReference type="AlphaFoldDB" id="A0A480A2V4"/>
<evidence type="ECO:0000313" key="4">
    <source>
        <dbReference type="Proteomes" id="UP000300142"/>
    </source>
</evidence>
<evidence type="ECO:0000259" key="2">
    <source>
        <dbReference type="Pfam" id="PF01370"/>
    </source>
</evidence>